<comment type="catalytic activity">
    <reaction evidence="5">
        <text>methylglyoxal + H2O = (R)-lactate + H(+)</text>
        <dbReference type="Rhea" id="RHEA:27754"/>
        <dbReference type="ChEBI" id="CHEBI:15377"/>
        <dbReference type="ChEBI" id="CHEBI:15378"/>
        <dbReference type="ChEBI" id="CHEBI:16004"/>
        <dbReference type="ChEBI" id="CHEBI:17158"/>
        <dbReference type="EC" id="4.2.1.130"/>
    </reaction>
</comment>
<dbReference type="Pfam" id="PF01965">
    <property type="entry name" value="DJ-1_PfpI"/>
    <property type="match status" value="1"/>
</dbReference>
<dbReference type="STRING" id="1448316.A0A395H4G9"/>
<sequence>MSEISTRPKFLFVLTSQAILPSRNTPTGWYLPELVHPYNKLAPHFDIVVASPAGGEAPLDPYSIEATKDDSECVAFLENNSHVWKNTLRLDSLVGQTSQFAGVFYVGGHGPMFDLANNATSHTLIREFYESKKVVSAVCHGPAALVNVKLSNGEYLVAGQKVTGLSDAEEEIMQFTKDMPFLLETELRKNGGVYEKAEGPFGAKVVSGGLDGLLITGQNPASAEVIGEVVIRAVGV</sequence>
<dbReference type="InterPro" id="IPR029062">
    <property type="entry name" value="Class_I_gatase-like"/>
</dbReference>
<dbReference type="InterPro" id="IPR002818">
    <property type="entry name" value="DJ-1/PfpI"/>
</dbReference>
<dbReference type="GO" id="GO:0019172">
    <property type="term" value="F:glyoxalase III activity"/>
    <property type="evidence" value="ECO:0007669"/>
    <property type="project" value="UniProtKB-EC"/>
</dbReference>
<dbReference type="InterPro" id="IPR050325">
    <property type="entry name" value="Prot/Nucl_acid_deglycase"/>
</dbReference>
<dbReference type="GeneID" id="37228612"/>
<dbReference type="OrthoDB" id="543156at2759"/>
<organism evidence="7 8">
    <name type="scientific">Aspergillus ibericus CBS 121593</name>
    <dbReference type="NCBI Taxonomy" id="1448316"/>
    <lineage>
        <taxon>Eukaryota</taxon>
        <taxon>Fungi</taxon>
        <taxon>Dikarya</taxon>
        <taxon>Ascomycota</taxon>
        <taxon>Pezizomycotina</taxon>
        <taxon>Eurotiomycetes</taxon>
        <taxon>Eurotiomycetidae</taxon>
        <taxon>Eurotiales</taxon>
        <taxon>Aspergillaceae</taxon>
        <taxon>Aspergillus</taxon>
        <taxon>Aspergillus subgen. Circumdati</taxon>
    </lineage>
</organism>
<reference evidence="7 8" key="1">
    <citation type="submission" date="2018-02" db="EMBL/GenBank/DDBJ databases">
        <title>The genomes of Aspergillus section Nigri reveals drivers in fungal speciation.</title>
        <authorList>
            <consortium name="DOE Joint Genome Institute"/>
            <person name="Vesth T.C."/>
            <person name="Nybo J."/>
            <person name="Theobald S."/>
            <person name="Brandl J."/>
            <person name="Frisvad J.C."/>
            <person name="Nielsen K.F."/>
            <person name="Lyhne E.K."/>
            <person name="Kogle M.E."/>
            <person name="Kuo A."/>
            <person name="Riley R."/>
            <person name="Clum A."/>
            <person name="Nolan M."/>
            <person name="Lipzen A."/>
            <person name="Salamov A."/>
            <person name="Henrissat B."/>
            <person name="Wiebenga A."/>
            <person name="De vries R.P."/>
            <person name="Grigoriev I.V."/>
            <person name="Mortensen U.H."/>
            <person name="Andersen M.R."/>
            <person name="Baker S.E."/>
        </authorList>
    </citation>
    <scope>NUCLEOTIDE SEQUENCE [LARGE SCALE GENOMIC DNA]</scope>
    <source>
        <strain evidence="7 8">CBS 121593</strain>
    </source>
</reference>
<dbReference type="GO" id="GO:0005737">
    <property type="term" value="C:cytoplasm"/>
    <property type="evidence" value="ECO:0007669"/>
    <property type="project" value="TreeGrafter"/>
</dbReference>
<evidence type="ECO:0000256" key="3">
    <source>
        <dbReference type="ARBA" id="ARBA00023239"/>
    </source>
</evidence>
<dbReference type="PANTHER" id="PTHR48094">
    <property type="entry name" value="PROTEIN/NUCLEIC ACID DEGLYCASE DJ-1-RELATED"/>
    <property type="match status" value="1"/>
</dbReference>
<dbReference type="PANTHER" id="PTHR48094:SF11">
    <property type="entry name" value="GLUTATHIONE-INDEPENDENT GLYOXALASE HSP31-RELATED"/>
    <property type="match status" value="1"/>
</dbReference>
<dbReference type="CDD" id="cd03141">
    <property type="entry name" value="GATase1_Hsp31_like"/>
    <property type="match status" value="1"/>
</dbReference>
<evidence type="ECO:0000256" key="4">
    <source>
        <dbReference type="ARBA" id="ARBA00038493"/>
    </source>
</evidence>
<protein>
    <recommendedName>
        <fullName evidence="1">D-lactate dehydratase</fullName>
        <ecNumber evidence="1">4.2.1.130</ecNumber>
    </recommendedName>
</protein>
<keyword evidence="3" id="KW-0456">Lyase</keyword>
<evidence type="ECO:0000313" key="8">
    <source>
        <dbReference type="Proteomes" id="UP000249402"/>
    </source>
</evidence>
<evidence type="ECO:0000313" key="7">
    <source>
        <dbReference type="EMBL" id="RAL02821.1"/>
    </source>
</evidence>
<dbReference type="Proteomes" id="UP000249402">
    <property type="component" value="Unassembled WGS sequence"/>
</dbReference>
<gene>
    <name evidence="7" type="ORF">BO80DRAFT_492084</name>
</gene>
<accession>A0A395H4G9</accession>
<dbReference type="EMBL" id="KZ824429">
    <property type="protein sequence ID" value="RAL02821.1"/>
    <property type="molecule type" value="Genomic_DNA"/>
</dbReference>
<evidence type="ECO:0000256" key="5">
    <source>
        <dbReference type="ARBA" id="ARBA00048082"/>
    </source>
</evidence>
<evidence type="ECO:0000256" key="2">
    <source>
        <dbReference type="ARBA" id="ARBA00023016"/>
    </source>
</evidence>
<dbReference type="Gene3D" id="3.40.50.880">
    <property type="match status" value="1"/>
</dbReference>
<dbReference type="AlphaFoldDB" id="A0A395H4G9"/>
<keyword evidence="8" id="KW-1185">Reference proteome</keyword>
<dbReference type="GO" id="GO:0019243">
    <property type="term" value="P:methylglyoxal catabolic process to D-lactate via S-lactoyl-glutathione"/>
    <property type="evidence" value="ECO:0007669"/>
    <property type="project" value="TreeGrafter"/>
</dbReference>
<dbReference type="SUPFAM" id="SSF52317">
    <property type="entry name" value="Class I glutamine amidotransferase-like"/>
    <property type="match status" value="1"/>
</dbReference>
<feature type="domain" description="DJ-1/PfpI" evidence="6">
    <location>
        <begin position="89"/>
        <end position="163"/>
    </location>
</feature>
<evidence type="ECO:0000259" key="6">
    <source>
        <dbReference type="Pfam" id="PF01965"/>
    </source>
</evidence>
<keyword evidence="2" id="KW-0346">Stress response</keyword>
<dbReference type="VEuPathDB" id="FungiDB:BO80DRAFT_492084"/>
<comment type="similarity">
    <text evidence="4">Belongs to the peptidase C56 family. HSP31-like subfamily.</text>
</comment>
<proteinExistence type="inferred from homology"/>
<dbReference type="EC" id="4.2.1.130" evidence="1"/>
<evidence type="ECO:0000256" key="1">
    <source>
        <dbReference type="ARBA" id="ARBA00013134"/>
    </source>
</evidence>
<dbReference type="RefSeq" id="XP_025577148.1">
    <property type="nucleotide sequence ID" value="XM_025723747.1"/>
</dbReference>
<name>A0A395H4G9_9EURO</name>